<dbReference type="Proteomes" id="UP000663866">
    <property type="component" value="Unassembled WGS sequence"/>
</dbReference>
<sequence length="135" mass="15547">AFNRLITAAGQHEWLIVCPFLLDQITNTLRKFRKDIVSLWVAEFLSQTSSHNIQTITAFCQLLEGKPHEFENIQWLDQKSCFMLQSLLILDNENNGFAIDRLLVKIAFSNHQLLSSNSSTFRGFLIDKQMESNSI</sequence>
<evidence type="ECO:0000313" key="2">
    <source>
        <dbReference type="Proteomes" id="UP000663866"/>
    </source>
</evidence>
<keyword evidence="2" id="KW-1185">Reference proteome</keyword>
<protein>
    <submittedName>
        <fullName evidence="1">Uncharacterized protein</fullName>
    </submittedName>
</protein>
<comment type="caution">
    <text evidence="1">The sequence shown here is derived from an EMBL/GenBank/DDBJ whole genome shotgun (WGS) entry which is preliminary data.</text>
</comment>
<feature type="non-terminal residue" evidence="1">
    <location>
        <position position="1"/>
    </location>
</feature>
<organism evidence="1 2">
    <name type="scientific">Rotaria magnacalcarata</name>
    <dbReference type="NCBI Taxonomy" id="392030"/>
    <lineage>
        <taxon>Eukaryota</taxon>
        <taxon>Metazoa</taxon>
        <taxon>Spiralia</taxon>
        <taxon>Gnathifera</taxon>
        <taxon>Rotifera</taxon>
        <taxon>Eurotatoria</taxon>
        <taxon>Bdelloidea</taxon>
        <taxon>Philodinida</taxon>
        <taxon>Philodinidae</taxon>
        <taxon>Rotaria</taxon>
    </lineage>
</organism>
<proteinExistence type="predicted"/>
<dbReference type="EMBL" id="CAJOBG010067581">
    <property type="protein sequence ID" value="CAF4580608.1"/>
    <property type="molecule type" value="Genomic_DNA"/>
</dbReference>
<name>A0A821AXP6_9BILA</name>
<accession>A0A821AXP6</accession>
<dbReference type="AlphaFoldDB" id="A0A821AXP6"/>
<reference evidence="1" key="1">
    <citation type="submission" date="2021-02" db="EMBL/GenBank/DDBJ databases">
        <authorList>
            <person name="Nowell W R."/>
        </authorList>
    </citation>
    <scope>NUCLEOTIDE SEQUENCE</scope>
</reference>
<feature type="non-terminal residue" evidence="1">
    <location>
        <position position="135"/>
    </location>
</feature>
<gene>
    <name evidence="1" type="ORF">OVN521_LOCUS44414</name>
</gene>
<evidence type="ECO:0000313" key="1">
    <source>
        <dbReference type="EMBL" id="CAF4580608.1"/>
    </source>
</evidence>